<name>A0A1Y3Z095_9BACE</name>
<dbReference type="GO" id="GO:0005737">
    <property type="term" value="C:cytoplasm"/>
    <property type="evidence" value="ECO:0007669"/>
    <property type="project" value="UniProtKB-SubCell"/>
</dbReference>
<reference evidence="6" key="1">
    <citation type="submission" date="2017-04" db="EMBL/GenBank/DDBJ databases">
        <title>Function of individual gut microbiota members based on whole genome sequencing of pure cultures obtained from chicken caecum.</title>
        <authorList>
            <person name="Medvecky M."/>
            <person name="Cejkova D."/>
            <person name="Polansky O."/>
            <person name="Karasova D."/>
            <person name="Kubasova T."/>
            <person name="Cizek A."/>
            <person name="Rychlik I."/>
        </authorList>
    </citation>
    <scope>NUCLEOTIDE SEQUENCE [LARGE SCALE GENOMIC DNA]</scope>
    <source>
        <strain evidence="6">An43</strain>
    </source>
</reference>
<comment type="subcellular location">
    <subcellularLocation>
        <location evidence="1">Cytoplasm</location>
    </subcellularLocation>
</comment>
<evidence type="ECO:0000259" key="4">
    <source>
        <dbReference type="Pfam" id="PF00881"/>
    </source>
</evidence>
<dbReference type="PANTHER" id="PTHR43035">
    <property type="entry name" value="FATTY ACID REPRESSION MUTANT PROTEIN 2-RELATED"/>
    <property type="match status" value="1"/>
</dbReference>
<dbReference type="AlphaFoldDB" id="A0A1Y3Z095"/>
<dbReference type="GO" id="GO:0016491">
    <property type="term" value="F:oxidoreductase activity"/>
    <property type="evidence" value="ECO:0007669"/>
    <property type="project" value="UniProtKB-KW"/>
</dbReference>
<dbReference type="FunFam" id="3.40.109.10:FF:000001">
    <property type="entry name" value="Nitroreductase family"/>
    <property type="match status" value="1"/>
</dbReference>
<dbReference type="RefSeq" id="WP_009120270.1">
    <property type="nucleotide sequence ID" value="NZ_CAMMFP010000014.1"/>
</dbReference>
<comment type="caution">
    <text evidence="5">The sequence shown here is derived from an EMBL/GenBank/DDBJ whole genome shotgun (WGS) entry which is preliminary data.</text>
</comment>
<keyword evidence="3" id="KW-0560">Oxidoreductase</keyword>
<dbReference type="GeneID" id="61677699"/>
<organism evidence="5 6">
    <name type="scientific">Bacteroides clarus</name>
    <dbReference type="NCBI Taxonomy" id="626929"/>
    <lineage>
        <taxon>Bacteria</taxon>
        <taxon>Pseudomonadati</taxon>
        <taxon>Bacteroidota</taxon>
        <taxon>Bacteroidia</taxon>
        <taxon>Bacteroidales</taxon>
        <taxon>Bacteroidaceae</taxon>
        <taxon>Bacteroides</taxon>
    </lineage>
</organism>
<dbReference type="SUPFAM" id="SSF55469">
    <property type="entry name" value="FMN-dependent nitroreductase-like"/>
    <property type="match status" value="1"/>
</dbReference>
<dbReference type="InterPro" id="IPR029479">
    <property type="entry name" value="Nitroreductase"/>
</dbReference>
<dbReference type="Gene3D" id="3.40.109.10">
    <property type="entry name" value="NADH Oxidase"/>
    <property type="match status" value="1"/>
</dbReference>
<proteinExistence type="predicted"/>
<dbReference type="EMBL" id="NFII01000007">
    <property type="protein sequence ID" value="OUO01040.1"/>
    <property type="molecule type" value="Genomic_DNA"/>
</dbReference>
<sequence length="200" mass="22874">MKRTFAEALEHRRSYYSIGNDSPVLDEEVVHIVRTAVKNVPSAFNSQSTRIVLLLGDEHKKLWDIVKNTLKQRISPEAFVKTEAKIDGCFAAGHGTVLYFEDTAVVKKLQDAFPSYSENFPTWSQHTSAMHQFAIWTMLEDAGLGASLQHYNPLIDDEVRRTWDLPESWMLIAEMPFGTPTAEPGEKEFQELSERIKIFR</sequence>
<feature type="domain" description="Nitroreductase" evidence="4">
    <location>
        <begin position="10"/>
        <end position="178"/>
    </location>
</feature>
<dbReference type="Proteomes" id="UP000195386">
    <property type="component" value="Unassembled WGS sequence"/>
</dbReference>
<dbReference type="CDD" id="cd02140">
    <property type="entry name" value="Frm2-like"/>
    <property type="match status" value="1"/>
</dbReference>
<protein>
    <submittedName>
        <fullName evidence="5">Nitroreductase family protein</fullName>
    </submittedName>
</protein>
<gene>
    <name evidence="5" type="ORF">B5F97_09445</name>
</gene>
<accession>A0A1Y3Z095</accession>
<dbReference type="InterPro" id="IPR000415">
    <property type="entry name" value="Nitroreductase-like"/>
</dbReference>
<dbReference type="GO" id="GO:0034599">
    <property type="term" value="P:cellular response to oxidative stress"/>
    <property type="evidence" value="ECO:0007669"/>
    <property type="project" value="InterPro"/>
</dbReference>
<evidence type="ECO:0000313" key="5">
    <source>
        <dbReference type="EMBL" id="OUO01040.1"/>
    </source>
</evidence>
<evidence type="ECO:0000256" key="1">
    <source>
        <dbReference type="ARBA" id="ARBA00004496"/>
    </source>
</evidence>
<keyword evidence="2" id="KW-0963">Cytoplasm</keyword>
<dbReference type="InterPro" id="IPR033877">
    <property type="entry name" value="Frm2/Hbn1"/>
</dbReference>
<dbReference type="Pfam" id="PF00881">
    <property type="entry name" value="Nitroreductase"/>
    <property type="match status" value="1"/>
</dbReference>
<evidence type="ECO:0000256" key="3">
    <source>
        <dbReference type="ARBA" id="ARBA00023002"/>
    </source>
</evidence>
<dbReference type="PANTHER" id="PTHR43035:SF1">
    <property type="entry name" value="FATTY ACID REPRESSION MUTANT PROTEIN 2-RELATED"/>
    <property type="match status" value="1"/>
</dbReference>
<evidence type="ECO:0000256" key="2">
    <source>
        <dbReference type="ARBA" id="ARBA00022490"/>
    </source>
</evidence>
<evidence type="ECO:0000313" key="6">
    <source>
        <dbReference type="Proteomes" id="UP000195386"/>
    </source>
</evidence>